<dbReference type="STRING" id="1616788.AR543_16965"/>
<evidence type="ECO:0000256" key="1">
    <source>
        <dbReference type="SAM" id="Phobius"/>
    </source>
</evidence>
<sequence>MAKIMDRLLLFIYSLSIGILSVLAILLLSGQVPMELDYRNEQTLYITVIVVAVILFLLSIRFFYVSIRTERGHLNAVHQRTEFGDIQISLETIENMALKAAERTRGVRDVKTRVRVVESGLEIMIRAIVDGEHSIPGLSEDMQKSIQKQIEDITGIPVSSVAVYIANIVQSPAFKSRVE</sequence>
<dbReference type="RefSeq" id="WP_060535634.1">
    <property type="nucleotide sequence ID" value="NZ_CP013023.1"/>
</dbReference>
<dbReference type="OrthoDB" id="1716040at2"/>
<dbReference type="EMBL" id="CP013023">
    <property type="protein sequence ID" value="ANF97530.1"/>
    <property type="molecule type" value="Genomic_DNA"/>
</dbReference>
<gene>
    <name evidence="2" type="ORF">AR543_16965</name>
</gene>
<reference evidence="3" key="1">
    <citation type="submission" date="2015-10" db="EMBL/GenBank/DDBJ databases">
        <title>Genome of Paenibacillus bovis sp. nov.</title>
        <authorList>
            <person name="Wu Z."/>
            <person name="Gao C."/>
            <person name="Liu Z."/>
            <person name="Zheng H."/>
        </authorList>
    </citation>
    <scope>NUCLEOTIDE SEQUENCE [LARGE SCALE GENOMIC DNA]</scope>
    <source>
        <strain evidence="3">BD3526</strain>
    </source>
</reference>
<dbReference type="AlphaFoldDB" id="A0A172ZK63"/>
<evidence type="ECO:0008006" key="4">
    <source>
        <dbReference type="Google" id="ProtNLM"/>
    </source>
</evidence>
<evidence type="ECO:0000313" key="3">
    <source>
        <dbReference type="Proteomes" id="UP000078148"/>
    </source>
</evidence>
<keyword evidence="1" id="KW-1133">Transmembrane helix</keyword>
<organism evidence="2 3">
    <name type="scientific">Paenibacillus bovis</name>
    <dbReference type="NCBI Taxonomy" id="1616788"/>
    <lineage>
        <taxon>Bacteria</taxon>
        <taxon>Bacillati</taxon>
        <taxon>Bacillota</taxon>
        <taxon>Bacilli</taxon>
        <taxon>Bacillales</taxon>
        <taxon>Paenibacillaceae</taxon>
        <taxon>Paenibacillus</taxon>
    </lineage>
</organism>
<name>A0A172ZK63_9BACL</name>
<dbReference type="Proteomes" id="UP000078148">
    <property type="component" value="Chromosome"/>
</dbReference>
<dbReference type="KEGG" id="pbv:AR543_16965"/>
<proteinExistence type="predicted"/>
<feature type="transmembrane region" description="Helical" evidence="1">
    <location>
        <begin position="12"/>
        <end position="32"/>
    </location>
</feature>
<feature type="transmembrane region" description="Helical" evidence="1">
    <location>
        <begin position="44"/>
        <end position="64"/>
    </location>
</feature>
<keyword evidence="1" id="KW-0472">Membrane</keyword>
<accession>A0A172ZK63</accession>
<dbReference type="NCBIfam" id="NF033218">
    <property type="entry name" value="anchor_AmaP"/>
    <property type="match status" value="1"/>
</dbReference>
<keyword evidence="3" id="KW-1185">Reference proteome</keyword>
<evidence type="ECO:0000313" key="2">
    <source>
        <dbReference type="EMBL" id="ANF97530.1"/>
    </source>
</evidence>
<reference evidence="2 3" key="2">
    <citation type="journal article" date="2016" name="Int. J. Syst. Evol. Microbiol.">
        <title>Paenibacillus bovis sp. nov., isolated from raw yak (Bos grunniens) milk.</title>
        <authorList>
            <person name="Gao C."/>
            <person name="Han J."/>
            <person name="Liu Z."/>
            <person name="Xu X."/>
            <person name="Hang F."/>
            <person name="Wu Z."/>
        </authorList>
    </citation>
    <scope>NUCLEOTIDE SEQUENCE [LARGE SCALE GENOMIC DNA]</scope>
    <source>
        <strain evidence="2 3">BD3526</strain>
    </source>
</reference>
<keyword evidence="1" id="KW-0812">Transmembrane</keyword>
<protein>
    <recommendedName>
        <fullName evidence="4">Alkaline shock response membrane anchor protein AmaP</fullName>
    </recommendedName>
</protein>